<dbReference type="InterPro" id="IPR049056">
    <property type="entry name" value="NAD_Glu_DH_HM3"/>
</dbReference>
<evidence type="ECO:0000256" key="1">
    <source>
        <dbReference type="SAM" id="MobiDB-lite"/>
    </source>
</evidence>
<dbReference type="Proteomes" id="UP000002218">
    <property type="component" value="Chromosome"/>
</dbReference>
<dbReference type="InterPro" id="IPR024727">
    <property type="entry name" value="NAD_Glu_DH_N_ACT1"/>
</dbReference>
<dbReference type="KEGG" id="nml:Namu_1819"/>
<feature type="domain" description="NAD-glutamate dehydrogenase ACT2" evidence="5">
    <location>
        <begin position="415"/>
        <end position="504"/>
    </location>
</feature>
<dbReference type="PIRSF" id="PIRSF036761">
    <property type="entry name" value="GDH_Mll4104"/>
    <property type="match status" value="1"/>
</dbReference>
<dbReference type="PANTHER" id="PTHR43403">
    <property type="entry name" value="NAD-SPECIFIC GLUTAMATE DEHYDROGENASE"/>
    <property type="match status" value="1"/>
</dbReference>
<dbReference type="InterPro" id="IPR048381">
    <property type="entry name" value="GDH_C"/>
</dbReference>
<dbReference type="GO" id="GO:0004352">
    <property type="term" value="F:glutamate dehydrogenase (NAD+) activity"/>
    <property type="evidence" value="ECO:0007669"/>
    <property type="project" value="InterPro"/>
</dbReference>
<evidence type="ECO:0000313" key="8">
    <source>
        <dbReference type="Proteomes" id="UP000002218"/>
    </source>
</evidence>
<dbReference type="InterPro" id="IPR049064">
    <property type="entry name" value="NAD_Glu_DH_ACT3"/>
</dbReference>
<evidence type="ECO:0000259" key="2">
    <source>
        <dbReference type="Pfam" id="PF05088"/>
    </source>
</evidence>
<dbReference type="Pfam" id="PF21077">
    <property type="entry name" value="GDH_ACT3"/>
    <property type="match status" value="1"/>
</dbReference>
<dbReference type="Gene3D" id="3.40.50.720">
    <property type="entry name" value="NAD(P)-binding Rossmann-like Domain"/>
    <property type="match status" value="1"/>
</dbReference>
<dbReference type="InterPro" id="IPR028971">
    <property type="entry name" value="NAD-GDH_cat"/>
</dbReference>
<dbReference type="Pfam" id="PF21073">
    <property type="entry name" value="GDH_HM1"/>
    <property type="match status" value="1"/>
</dbReference>
<dbReference type="RefSeq" id="WP_015747111.1">
    <property type="nucleotide sequence ID" value="NC_013235.1"/>
</dbReference>
<evidence type="ECO:0000259" key="6">
    <source>
        <dbReference type="Pfam" id="PF21077"/>
    </source>
</evidence>
<evidence type="ECO:0000259" key="5">
    <source>
        <dbReference type="Pfam" id="PF21076"/>
    </source>
</evidence>
<gene>
    <name evidence="7" type="ordered locus">Namu_1819</name>
</gene>
<sequence>MTQTQSRPLAHHLSAPTAHGIDSSSAAARAITERPDRASMIEAYFRHVPVEDQPKTAEDVIGIVDGHWRVGQRRRQGEVRIRVFNPAPSAASADAAGPGWTDTKTVIDIVTDDMPSLVDAVIGALTSRGVVVHRVLHPILIACRDADGALVTVVDEAAPAEQAAFSLRESWMHILIDRLSDAQRAEAIEDALRVALDSVRAVVGDSGALTAAVATAAGELRGTFSPRSAQEVAEAADFLYWLISGHMTFLGYRRYDRTPAAPRLEPVTGTGLGILRESVAGADADDLTGLSPAGETRHLLLTQASVRSALTRDVPPFEVRVRILGADGEVTREHQFLGVLNARALNAEITTTPVLRLTVQAVLSTLGAAPDTYTGQRALDLLATYPRAELFWADPDLIVEVVSSVLQLASRRRLRAFLQPDPFGRFVSVMVYLPRDRYTTACRLAMQQILVDAFHGSGIRYTARVGDSLLAAVHFTVSTDPADRVEPDLTLLTKALRGTIRTWEDRLVAAVVGGGDEDLDTAGALSRYAEAFDEGYKETYEVDEAVADLRRLDQLTGPDDLALKMTPSGPDQVGDWRLKLYVTQGAVTLSRALPVLQTLGAEVLDERPFEVRRGDGEPSRIYDFGLAFPAEAAARGADDDELRTRMSEAFIASWSGQAEVDGFNQLVLAAGLTWREVAILRAYAHYLRQIGTPYTERYVEQVLSSHPAITADLAALFGVQFDPDRFPDDADGRDARQAQGRRIQESVTAALDAVTSLDADRILRTLLSVITATTRTNEYVTDSTDGSPGRRRDFLSFKLAPNKIPGMPKPVPAHEIWVYSPRLEGVHLRFGDVARGGLRWSDRPEDFRTEILGLVKAQEVKNAVIVPVGAKGGFVVKRPPTPTGDPQVDREQHQAEGVACYRMFIAGLLDLTDNRHVGSIIPPRRVVRRDGDDSYLVVAADKGTATFSDIANGVAHDYGFWLDDAFASGGSVGYDHKAMGITARGAWESVKHHFRELGVDTQTQDFSCVGVGDMSGDVFGNGMLLSQHIKLVAAFDHRHIFIDPTPDVAESFVERLRLFELPRSSWADYNTDLISAGGGVFPRTAKSITITEPMRAVLGLADEVTALTPTDLIKAILLAPADLLWNGGIGTYIKASTEQNLAVGDKANDAVRVDGADLRVKVVGEGGNLGVTQLGRIEFARAGGRINTDAIDNSAGVDTSDHEVNIKIALQYRMERGDLDEAGRLDLLSSMTDEVADLVLADNRGQNRVLGASRLHAPVMLSVHARLIDALVESGRLDRALEFLPTHAQINARLAAGEGLASPELCVLLAYVKAGLSTAMLGGRLPDDPAFAHRLPDYFPRAMREGSAVARAAITEHPLAREIITTETVNELVNRAGLTFAFRLEEEMAATPNDAIRAYTIASTVFHLPSVWRQVAELNNKASAITQDTIILRVRRLLDRAARWLLTQRPQPLDVRAEIDRYAGPIEQMRPALDTLVQGADMRSVQAEIAELTEAGAPPALAETVAYGLHAFSLLDAVDVAADSGRDLHESAQLLYALSAHLDFDHLLTAVSALERGDRWHALARQALRDDLYRSLRLLTSDVLSTTSAEQDAQAKIEQWEKENKSRLARARRTLGEISRVSVTDLAELSVAAREIRSMIR</sequence>
<evidence type="ECO:0000313" key="7">
    <source>
        <dbReference type="EMBL" id="ACV78209.1"/>
    </source>
</evidence>
<dbReference type="InterPro" id="IPR007780">
    <property type="entry name" value="NAD_Glu_DH_bac"/>
</dbReference>
<dbReference type="Pfam" id="PF21076">
    <property type="entry name" value="GDH_ACT2"/>
    <property type="match status" value="1"/>
</dbReference>
<feature type="domain" description="NAD-specific glutamate dehydrogenase C-terminal" evidence="3">
    <location>
        <begin position="1297"/>
        <end position="1637"/>
    </location>
</feature>
<dbReference type="Pfam" id="PF05088">
    <property type="entry name" value="Bac_GDH_CD"/>
    <property type="match status" value="1"/>
</dbReference>
<evidence type="ECO:0000259" key="4">
    <source>
        <dbReference type="Pfam" id="PF21075"/>
    </source>
</evidence>
<protein>
    <submittedName>
        <fullName evidence="7">NAD-glutamate dehydrogenase</fullName>
    </submittedName>
</protein>
<name>C8XGM6_NAKMY</name>
<feature type="domain" description="NAD-glutamate dehydrogenase ACT3" evidence="6">
    <location>
        <begin position="561"/>
        <end position="633"/>
    </location>
</feature>
<dbReference type="Pfam" id="PF21074">
    <property type="entry name" value="GDH_C"/>
    <property type="match status" value="1"/>
</dbReference>
<dbReference type="GO" id="GO:0006538">
    <property type="term" value="P:L-glutamate catabolic process"/>
    <property type="evidence" value="ECO:0007669"/>
    <property type="project" value="InterPro"/>
</dbReference>
<dbReference type="EMBL" id="CP001737">
    <property type="protein sequence ID" value="ACV78209.1"/>
    <property type="molecule type" value="Genomic_DNA"/>
</dbReference>
<evidence type="ECO:0000259" key="3">
    <source>
        <dbReference type="Pfam" id="PF21074"/>
    </source>
</evidence>
<dbReference type="Pfam" id="PF21075">
    <property type="entry name" value="GDH_ACT1"/>
    <property type="match status" value="1"/>
</dbReference>
<dbReference type="InterPro" id="IPR046346">
    <property type="entry name" value="Aminoacid_DH-like_N_sf"/>
</dbReference>
<dbReference type="InterPro" id="IPR036291">
    <property type="entry name" value="NAD(P)-bd_dom_sf"/>
</dbReference>
<dbReference type="GO" id="GO:0004069">
    <property type="term" value="F:L-aspartate:2-oxoglutarate aminotransferase activity"/>
    <property type="evidence" value="ECO:0007669"/>
    <property type="project" value="InterPro"/>
</dbReference>
<dbReference type="FunCoup" id="C8XGM6">
    <property type="interactions" value="18"/>
</dbReference>
<dbReference type="InterPro" id="IPR049058">
    <property type="entry name" value="NAD_Glu_DH_HM2"/>
</dbReference>
<accession>C8XGM6</accession>
<dbReference type="SUPFAM" id="SSF53223">
    <property type="entry name" value="Aminoacid dehydrogenase-like, N-terminal domain"/>
    <property type="match status" value="1"/>
</dbReference>
<dbReference type="SUPFAM" id="SSF51735">
    <property type="entry name" value="NAD(P)-binding Rossmann-fold domains"/>
    <property type="match status" value="1"/>
</dbReference>
<dbReference type="STRING" id="479431.Namu_1819"/>
<dbReference type="InParanoid" id="C8XGM6"/>
<dbReference type="eggNOG" id="COG2902">
    <property type="taxonomic scope" value="Bacteria"/>
</dbReference>
<dbReference type="PANTHER" id="PTHR43403:SF1">
    <property type="entry name" value="NAD-SPECIFIC GLUTAMATE DEHYDROGENASE"/>
    <property type="match status" value="1"/>
</dbReference>
<feature type="region of interest" description="Disordered" evidence="1">
    <location>
        <begin position="1"/>
        <end position="25"/>
    </location>
</feature>
<feature type="domain" description="NAD-glutamate dehydrogenase N-terminal ACT1" evidence="4">
    <location>
        <begin position="41"/>
        <end position="192"/>
    </location>
</feature>
<reference evidence="8" key="1">
    <citation type="submission" date="2009-09" db="EMBL/GenBank/DDBJ databases">
        <title>The complete genome of Nakamurella multipartita DSM 44233.</title>
        <authorList>
            <consortium name="US DOE Joint Genome Institute (JGI-PGF)"/>
            <person name="Lucas S."/>
            <person name="Copeland A."/>
            <person name="Lapidus A."/>
            <person name="Glavina del Rio T."/>
            <person name="Dalin E."/>
            <person name="Tice H."/>
            <person name="Bruce D."/>
            <person name="Goodwin L."/>
            <person name="Pitluck S."/>
            <person name="Kyrpides N."/>
            <person name="Mavromatis K."/>
            <person name="Ivanova N."/>
            <person name="Ovchinnikova G."/>
            <person name="Sims D."/>
            <person name="Meincke L."/>
            <person name="Brettin T."/>
            <person name="Detter J.C."/>
            <person name="Han C."/>
            <person name="Larimer F."/>
            <person name="Land M."/>
            <person name="Hauser L."/>
            <person name="Markowitz V."/>
            <person name="Cheng J.-F."/>
            <person name="Hugenholtz P."/>
            <person name="Woyke T."/>
            <person name="Wu D."/>
            <person name="Klenk H.-P."/>
            <person name="Eisen J.A."/>
        </authorList>
    </citation>
    <scope>NUCLEOTIDE SEQUENCE [LARGE SCALE GENOMIC DNA]</scope>
    <source>
        <strain evidence="8">ATCC 700099 / DSM 44233 / CIP 104796 / JCM 9543 / NBRC 105858 / Y-104</strain>
    </source>
</reference>
<dbReference type="OrthoDB" id="9758052at2"/>
<dbReference type="Pfam" id="PF21078">
    <property type="entry name" value="GDH_HM3"/>
    <property type="match status" value="1"/>
</dbReference>
<dbReference type="Pfam" id="PF21079">
    <property type="entry name" value="GDH_HM2"/>
    <property type="match status" value="1"/>
</dbReference>
<feature type="domain" description="NAD-glutamate dehydrogenase catalytic" evidence="2">
    <location>
        <begin position="747"/>
        <end position="1251"/>
    </location>
</feature>
<dbReference type="InterPro" id="IPR049059">
    <property type="entry name" value="NAD_Glu_DH_HM1"/>
</dbReference>
<proteinExistence type="predicted"/>
<dbReference type="InterPro" id="IPR049062">
    <property type="entry name" value="NAD_Glu_DH_ACT2"/>
</dbReference>
<dbReference type="HOGENOM" id="CLU_003404_1_1_11"/>
<organism evidence="7 8">
    <name type="scientific">Nakamurella multipartita (strain ATCC 700099 / DSM 44233 / CIP 104796 / JCM 9543 / NBRC 105858 / Y-104)</name>
    <name type="common">Microsphaera multipartita</name>
    <dbReference type="NCBI Taxonomy" id="479431"/>
    <lineage>
        <taxon>Bacteria</taxon>
        <taxon>Bacillati</taxon>
        <taxon>Actinomycetota</taxon>
        <taxon>Actinomycetes</taxon>
        <taxon>Nakamurellales</taxon>
        <taxon>Nakamurellaceae</taxon>
        <taxon>Nakamurella</taxon>
    </lineage>
</organism>
<reference evidence="7 8" key="2">
    <citation type="journal article" date="2010" name="Stand. Genomic Sci.">
        <title>Complete genome sequence of Nakamurella multipartita type strain (Y-104).</title>
        <authorList>
            <person name="Tice H."/>
            <person name="Mayilraj S."/>
            <person name="Sims D."/>
            <person name="Lapidus A."/>
            <person name="Nolan M."/>
            <person name="Lucas S."/>
            <person name="Glavina Del Rio T."/>
            <person name="Copeland A."/>
            <person name="Cheng J.F."/>
            <person name="Meincke L."/>
            <person name="Bruce D."/>
            <person name="Goodwin L."/>
            <person name="Pitluck S."/>
            <person name="Ivanova N."/>
            <person name="Mavromatis K."/>
            <person name="Ovchinnikova G."/>
            <person name="Pati A."/>
            <person name="Chen A."/>
            <person name="Palaniappan K."/>
            <person name="Land M."/>
            <person name="Hauser L."/>
            <person name="Chang Y.J."/>
            <person name="Jeffries C.D."/>
            <person name="Detter J.C."/>
            <person name="Brettin T."/>
            <person name="Rohde M."/>
            <person name="Goker M."/>
            <person name="Bristow J."/>
            <person name="Eisen J.A."/>
            <person name="Markowitz V."/>
            <person name="Hugenholtz P."/>
            <person name="Kyrpides N.C."/>
            <person name="Klenk H.P."/>
            <person name="Chen F."/>
        </authorList>
    </citation>
    <scope>NUCLEOTIDE SEQUENCE [LARGE SCALE GENOMIC DNA]</scope>
    <source>
        <strain evidence="8">ATCC 700099 / DSM 44233 / CIP 104796 / JCM 9543 / NBRC 105858 / Y-104</strain>
    </source>
</reference>
<keyword evidence="8" id="KW-1185">Reference proteome</keyword>